<dbReference type="Proteomes" id="UP000235220">
    <property type="component" value="Chromosome 4"/>
</dbReference>
<dbReference type="SUPFAM" id="SSF52402">
    <property type="entry name" value="Adenine nucleotide alpha hydrolases-like"/>
    <property type="match status" value="1"/>
</dbReference>
<dbReference type="InterPro" id="IPR014729">
    <property type="entry name" value="Rossmann-like_a/b/a_fold"/>
</dbReference>
<keyword evidence="1" id="KW-1185">Reference proteome</keyword>
<dbReference type="STRING" id="51240.A0A2I4G0H0"/>
<name>A0A2I4G0H0_JUGRE</name>
<dbReference type="RefSeq" id="XP_018837396.2">
    <property type="nucleotide sequence ID" value="XM_018981851.2"/>
</dbReference>
<dbReference type="PANTHER" id="PTHR47382">
    <property type="entry name" value="U-BOX DOMAIN-CONTAINING PROTEIN 52-LIKE"/>
    <property type="match status" value="1"/>
</dbReference>
<gene>
    <name evidence="2" type="primary">LOC109003626</name>
</gene>
<dbReference type="AlphaFoldDB" id="A0A2I4G0H0"/>
<proteinExistence type="predicted"/>
<dbReference type="KEGG" id="jre:109003626"/>
<accession>A0A2I4G0H0</accession>
<evidence type="ECO:0000313" key="2">
    <source>
        <dbReference type="RefSeq" id="XP_018837396.2"/>
    </source>
</evidence>
<dbReference type="GeneID" id="109003626"/>
<dbReference type="PANTHER" id="PTHR47382:SF3">
    <property type="entry name" value="ADENINE NUCLEOTIDE ALPHA HYDROLASES-LIKE SUPERFAMILY PROTEIN"/>
    <property type="match status" value="1"/>
</dbReference>
<reference evidence="2" key="1">
    <citation type="submission" date="2025-08" db="UniProtKB">
        <authorList>
            <consortium name="RefSeq"/>
        </authorList>
    </citation>
    <scope>IDENTIFICATION</scope>
    <source>
        <tissue evidence="2">Leaves</tissue>
    </source>
</reference>
<evidence type="ECO:0000313" key="1">
    <source>
        <dbReference type="Proteomes" id="UP000235220"/>
    </source>
</evidence>
<sequence>MMSVSAEKTGLMLSSINGTASGGYEEQFSKSYSSATEMEEEDGESSSDFFEINRGLLFGDQEYDCEASLFSFDFQTWNDCVFVAVGDTESSSSIGALAWTLKRLVSPSTVLRLLHVFPVIRYIPSPLGLLPRSKVNPELVQNYVMQERGKRRKHLQKFLDTCSVSKVKVDVMLVEGDNITKAIVDLIPILNIRKLVLGTTESSLRKSESKRGNGIADQILHNAPETCEIKIVCGGKEVIDRMIVWPSPSSNSSKSKSMREGEEDKPHASFLCMCFNFKTHV</sequence>
<dbReference type="OrthoDB" id="1654852at2759"/>
<dbReference type="Gramene" id="Jr04_12410_p1">
    <property type="protein sequence ID" value="cds.Jr04_12410_p1"/>
    <property type="gene ID" value="Jr04_12410"/>
</dbReference>
<dbReference type="CDD" id="cd01989">
    <property type="entry name" value="USP_STK_Ubox_N"/>
    <property type="match status" value="1"/>
</dbReference>
<dbReference type="FunCoup" id="A0A2I4G0H0">
    <property type="interactions" value="1176"/>
</dbReference>
<protein>
    <submittedName>
        <fullName evidence="2">U-box domain-containing protein 35-like isoform X1</fullName>
    </submittedName>
</protein>
<organism evidence="1 2">
    <name type="scientific">Juglans regia</name>
    <name type="common">English walnut</name>
    <dbReference type="NCBI Taxonomy" id="51240"/>
    <lineage>
        <taxon>Eukaryota</taxon>
        <taxon>Viridiplantae</taxon>
        <taxon>Streptophyta</taxon>
        <taxon>Embryophyta</taxon>
        <taxon>Tracheophyta</taxon>
        <taxon>Spermatophyta</taxon>
        <taxon>Magnoliopsida</taxon>
        <taxon>eudicotyledons</taxon>
        <taxon>Gunneridae</taxon>
        <taxon>Pentapetalae</taxon>
        <taxon>rosids</taxon>
        <taxon>fabids</taxon>
        <taxon>Fagales</taxon>
        <taxon>Juglandaceae</taxon>
        <taxon>Juglans</taxon>
    </lineage>
</organism>
<dbReference type="Gene3D" id="3.40.50.620">
    <property type="entry name" value="HUPs"/>
    <property type="match status" value="1"/>
</dbReference>